<comment type="caution">
    <text evidence="2">The sequence shown here is derived from an EMBL/GenBank/DDBJ whole genome shotgun (WGS) entry which is preliminary data.</text>
</comment>
<gene>
    <name evidence="2" type="ORF">H8E41_00560</name>
</gene>
<feature type="transmembrane region" description="Helical" evidence="1">
    <location>
        <begin position="113"/>
        <end position="130"/>
    </location>
</feature>
<feature type="transmembrane region" description="Helical" evidence="1">
    <location>
        <begin position="205"/>
        <end position="224"/>
    </location>
</feature>
<dbReference type="PANTHER" id="PTHR20992:SF9">
    <property type="entry name" value="AT15442P-RELATED"/>
    <property type="match status" value="1"/>
</dbReference>
<name>A0A8J6N7V6_9BACT</name>
<reference evidence="2 3" key="1">
    <citation type="submission" date="2020-08" db="EMBL/GenBank/DDBJ databases">
        <title>Bridging the membrane lipid divide: bacteria of the FCB group superphylum have the potential to synthesize archaeal ether lipids.</title>
        <authorList>
            <person name="Villanueva L."/>
            <person name="Von Meijenfeldt F.A.B."/>
            <person name="Westbye A.B."/>
            <person name="Yadav S."/>
            <person name="Hopmans E.C."/>
            <person name="Dutilh B.E."/>
            <person name="Sinninghe Damste J.S."/>
        </authorList>
    </citation>
    <scope>NUCLEOTIDE SEQUENCE [LARGE SCALE GENOMIC DNA]</scope>
    <source>
        <strain evidence="2">NIOZ-UU47</strain>
    </source>
</reference>
<feature type="transmembrane region" description="Helical" evidence="1">
    <location>
        <begin position="231"/>
        <end position="254"/>
    </location>
</feature>
<feature type="transmembrane region" description="Helical" evidence="1">
    <location>
        <begin position="260"/>
        <end position="282"/>
    </location>
</feature>
<evidence type="ECO:0000256" key="1">
    <source>
        <dbReference type="SAM" id="Phobius"/>
    </source>
</evidence>
<dbReference type="NCBIfam" id="TIGR00341">
    <property type="entry name" value="TIGR00341 family protein"/>
    <property type="match status" value="1"/>
</dbReference>
<evidence type="ECO:0000313" key="3">
    <source>
        <dbReference type="Proteomes" id="UP000614424"/>
    </source>
</evidence>
<keyword evidence="1" id="KW-1133">Transmembrane helix</keyword>
<dbReference type="EMBL" id="JACNJZ010000027">
    <property type="protein sequence ID" value="MBC8316366.1"/>
    <property type="molecule type" value="Genomic_DNA"/>
</dbReference>
<evidence type="ECO:0000313" key="2">
    <source>
        <dbReference type="EMBL" id="MBC8316366.1"/>
    </source>
</evidence>
<feature type="transmembrane region" description="Helical" evidence="1">
    <location>
        <begin position="136"/>
        <end position="159"/>
    </location>
</feature>
<keyword evidence="1" id="KW-0472">Membrane</keyword>
<feature type="transmembrane region" description="Helical" evidence="1">
    <location>
        <begin position="171"/>
        <end position="190"/>
    </location>
</feature>
<dbReference type="AlphaFoldDB" id="A0A8J6N7V6"/>
<keyword evidence="1" id="KW-0812">Transmembrane</keyword>
<organism evidence="2 3">
    <name type="scientific">Candidatus Desulfobia pelagia</name>
    <dbReference type="NCBI Taxonomy" id="2841692"/>
    <lineage>
        <taxon>Bacteria</taxon>
        <taxon>Pseudomonadati</taxon>
        <taxon>Thermodesulfobacteriota</taxon>
        <taxon>Desulfobulbia</taxon>
        <taxon>Desulfobulbales</taxon>
        <taxon>Desulfobulbaceae</taxon>
        <taxon>Candidatus Desulfobia</taxon>
    </lineage>
</organism>
<dbReference type="Pfam" id="PF04087">
    <property type="entry name" value="DUF389"/>
    <property type="match status" value="1"/>
</dbReference>
<proteinExistence type="predicted"/>
<feature type="transmembrane region" description="Helical" evidence="1">
    <location>
        <begin position="303"/>
        <end position="322"/>
    </location>
</feature>
<accession>A0A8J6N7V6</accession>
<protein>
    <submittedName>
        <fullName evidence="2">TIGR00341 family protein</fullName>
    </submittedName>
</protein>
<sequence length="324" mass="34208">MKLITVISDPINIKEVPAIATKNNIESWWWGSREPGGANSIYLLAEHEQSQSLLDSLYGVLGPKGKIIISVPEAVLPRPVESDTAVKKKKDSTTTTREELYENVVKGADLDGTYLLLVVLSTFVAAIGLIKDNLAVIVGAMVIAPLLGPNIALALSTALGDNKLLWRALKSNFVGLGVAILLSYLFGIIWPESVLSTEILARSDVGFDSVALALASGAAAVLSMTTGLSSVLVGVMVAVALLPPAVSMGLLFGGGHISEALGSGLLLAVNIACINLSAKIVFFLKGIKPRTWLQLEKAKQSTAAYLFFWIISLGVLILAIYLSG</sequence>
<dbReference type="Proteomes" id="UP000614424">
    <property type="component" value="Unassembled WGS sequence"/>
</dbReference>
<dbReference type="PANTHER" id="PTHR20992">
    <property type="entry name" value="AT15442P-RELATED"/>
    <property type="match status" value="1"/>
</dbReference>
<dbReference type="InterPro" id="IPR005240">
    <property type="entry name" value="DUF389"/>
</dbReference>